<protein>
    <submittedName>
        <fullName evidence="1">Uncharacterized protein</fullName>
    </submittedName>
</protein>
<proteinExistence type="predicted"/>
<dbReference type="Proteomes" id="UP001497516">
    <property type="component" value="Chromosome 7"/>
</dbReference>
<keyword evidence="2" id="KW-1185">Reference proteome</keyword>
<evidence type="ECO:0000313" key="1">
    <source>
        <dbReference type="EMBL" id="CAL1400854.1"/>
    </source>
</evidence>
<dbReference type="AlphaFoldDB" id="A0AAV2FSD0"/>
<evidence type="ECO:0000313" key="2">
    <source>
        <dbReference type="Proteomes" id="UP001497516"/>
    </source>
</evidence>
<accession>A0AAV2FSD0</accession>
<reference evidence="1 2" key="1">
    <citation type="submission" date="2024-04" db="EMBL/GenBank/DDBJ databases">
        <authorList>
            <person name="Fracassetti M."/>
        </authorList>
    </citation>
    <scope>NUCLEOTIDE SEQUENCE [LARGE SCALE GENOMIC DNA]</scope>
</reference>
<name>A0AAV2FSD0_9ROSI</name>
<sequence length="163" mass="18613">MSLATLFNCRRLALPAERLGRGPVLLEYAATYLPEGPVDVIDVEVEGVLGALEGQRRLVVRQRRRLRGVECPQPHPHAAPGTIAYLRRVLPPRPPTYRDDKVLKKRVTQSGGRLVFFPSRRSSEARLGWRTIDRRRRSLLLEQATLWRRGGVAGEVKRWGRFD</sequence>
<organism evidence="1 2">
    <name type="scientific">Linum trigynum</name>
    <dbReference type="NCBI Taxonomy" id="586398"/>
    <lineage>
        <taxon>Eukaryota</taxon>
        <taxon>Viridiplantae</taxon>
        <taxon>Streptophyta</taxon>
        <taxon>Embryophyta</taxon>
        <taxon>Tracheophyta</taxon>
        <taxon>Spermatophyta</taxon>
        <taxon>Magnoliopsida</taxon>
        <taxon>eudicotyledons</taxon>
        <taxon>Gunneridae</taxon>
        <taxon>Pentapetalae</taxon>
        <taxon>rosids</taxon>
        <taxon>fabids</taxon>
        <taxon>Malpighiales</taxon>
        <taxon>Linaceae</taxon>
        <taxon>Linum</taxon>
    </lineage>
</organism>
<gene>
    <name evidence="1" type="ORF">LTRI10_LOCUS40955</name>
</gene>
<dbReference type="EMBL" id="OZ034820">
    <property type="protein sequence ID" value="CAL1400854.1"/>
    <property type="molecule type" value="Genomic_DNA"/>
</dbReference>